<protein>
    <submittedName>
        <fullName evidence="2">DUF7007 domain-containing protein</fullName>
    </submittedName>
</protein>
<dbReference type="InterPro" id="IPR054276">
    <property type="entry name" value="DUF7007"/>
</dbReference>
<accession>A0ABV7E908</accession>
<feature type="domain" description="DUF7007" evidence="1">
    <location>
        <begin position="97"/>
        <end position="209"/>
    </location>
</feature>
<dbReference type="Proteomes" id="UP001595456">
    <property type="component" value="Unassembled WGS sequence"/>
</dbReference>
<evidence type="ECO:0000259" key="1">
    <source>
        <dbReference type="Pfam" id="PF22653"/>
    </source>
</evidence>
<comment type="caution">
    <text evidence="2">The sequence shown here is derived from an EMBL/GenBank/DDBJ whole genome shotgun (WGS) entry which is preliminary data.</text>
</comment>
<dbReference type="RefSeq" id="WP_336926955.1">
    <property type="nucleotide sequence ID" value="NZ_JBANRO010000010.1"/>
</dbReference>
<reference evidence="3" key="1">
    <citation type="journal article" date="2019" name="Int. J. Syst. Evol. Microbiol.">
        <title>The Global Catalogue of Microorganisms (GCM) 10K type strain sequencing project: providing services to taxonomists for standard genome sequencing and annotation.</title>
        <authorList>
            <consortium name="The Broad Institute Genomics Platform"/>
            <consortium name="The Broad Institute Genome Sequencing Center for Infectious Disease"/>
            <person name="Wu L."/>
            <person name="Ma J."/>
        </authorList>
    </citation>
    <scope>NUCLEOTIDE SEQUENCE [LARGE SCALE GENOMIC DNA]</scope>
    <source>
        <strain evidence="3">KCTC 52607</strain>
    </source>
</reference>
<organism evidence="2 3">
    <name type="scientific">Alteraurantiacibacter palmitatis</name>
    <dbReference type="NCBI Taxonomy" id="2054628"/>
    <lineage>
        <taxon>Bacteria</taxon>
        <taxon>Pseudomonadati</taxon>
        <taxon>Pseudomonadota</taxon>
        <taxon>Alphaproteobacteria</taxon>
        <taxon>Sphingomonadales</taxon>
        <taxon>Erythrobacteraceae</taxon>
        <taxon>Alteraurantiacibacter</taxon>
    </lineage>
</organism>
<sequence>MSGGAPIEAIYGLTADGHLAALVGDFAYLAVPDAEGLRIESAWRPNRPIAEWTRADFYGSAGIVPTEAGFRAHVEEYVQHCREQRAIGRTREPANGVWTPWDWSQGAEVYAEGVVFHSTASHGGFKLDDAHNAVMPPALRVDSGWYEEDCEWVKVAFGFPELFTAYERRIAEKTLRNTFPECWEAVHGRALASGESFENDRRLFEEAHAQDWIVVSASRSRSSPGFVKCVAALGGKRGRRPYRGFLVPKDEYCSGPHGFVIDEARHETWKLSTAPDA</sequence>
<name>A0ABV7E908_9SPHN</name>
<dbReference type="Pfam" id="PF22653">
    <property type="entry name" value="DUF7007"/>
    <property type="match status" value="1"/>
</dbReference>
<proteinExistence type="predicted"/>
<evidence type="ECO:0000313" key="2">
    <source>
        <dbReference type="EMBL" id="MFC3098383.1"/>
    </source>
</evidence>
<dbReference type="EMBL" id="JBHRST010000018">
    <property type="protein sequence ID" value="MFC3098383.1"/>
    <property type="molecule type" value="Genomic_DNA"/>
</dbReference>
<keyword evidence="3" id="KW-1185">Reference proteome</keyword>
<gene>
    <name evidence="2" type="ORF">ACFODU_11345</name>
</gene>
<evidence type="ECO:0000313" key="3">
    <source>
        <dbReference type="Proteomes" id="UP001595456"/>
    </source>
</evidence>